<proteinExistence type="evidence at transcript level"/>
<name>G3MHU4_AMBMU</name>
<dbReference type="AlphaFoldDB" id="G3MHU4"/>
<dbReference type="EMBL" id="JO841445">
    <property type="protein sequence ID" value="AEO33062.1"/>
    <property type="molecule type" value="mRNA"/>
</dbReference>
<protein>
    <submittedName>
        <fullName evidence="1">Uncharacterized protein</fullName>
    </submittedName>
</protein>
<accession>G3MHU4</accession>
<feature type="non-terminal residue" evidence="1">
    <location>
        <position position="1"/>
    </location>
</feature>
<evidence type="ECO:0000313" key="1">
    <source>
        <dbReference type="EMBL" id="AEO33062.1"/>
    </source>
</evidence>
<organism evidence="1">
    <name type="scientific">Amblyomma maculatum</name>
    <name type="common">Gulf Coast tick</name>
    <dbReference type="NCBI Taxonomy" id="34609"/>
    <lineage>
        <taxon>Eukaryota</taxon>
        <taxon>Metazoa</taxon>
        <taxon>Ecdysozoa</taxon>
        <taxon>Arthropoda</taxon>
        <taxon>Chelicerata</taxon>
        <taxon>Arachnida</taxon>
        <taxon>Acari</taxon>
        <taxon>Parasitiformes</taxon>
        <taxon>Ixodida</taxon>
        <taxon>Ixodoidea</taxon>
        <taxon>Ixodidae</taxon>
        <taxon>Amblyomminae</taxon>
        <taxon>Amblyomma</taxon>
    </lineage>
</organism>
<feature type="non-terminal residue" evidence="1">
    <location>
        <position position="188"/>
    </location>
</feature>
<sequence length="188" mass="20287">KTHSAAIHSSLKFHCTTSSVLFEQRLPTPLPEMATLTSIPLALVALHISSAQESTFTLSAGLCPGTPVVDLTDSIKTYLRTMSNNVTLPSIFVEDSVMGVDIEPAVLTGLGTLWTFKPYYPYCSGKESFVEVTAFAHEPLVAEMNWKSCTGVSGILGTKAKARQLRLIFRVLSAPGDAPHIELSKIHA</sequence>
<reference evidence="1" key="1">
    <citation type="journal article" date="2011" name="PLoS ONE">
        <title>A deep insight into the sialotranscriptome of the gulf coast tick, Amblyomma maculatum.</title>
        <authorList>
            <person name="Karim S."/>
            <person name="Singh P."/>
            <person name="Ribeiro J.M."/>
        </authorList>
    </citation>
    <scope>NUCLEOTIDE SEQUENCE</scope>
    <source>
        <tissue evidence="1">Salivary gland</tissue>
    </source>
</reference>